<proteinExistence type="predicted"/>
<sequence length="74" mass="7789">MDSGATSSPSSLSQKLKGALKSALPFSSKGSTSAFSSKRSSVATARSGDTWESTKAGRHDYRVNYETRVLSALT</sequence>
<dbReference type="AlphaFoldDB" id="A0A9W7YF85"/>
<protein>
    <submittedName>
        <fullName evidence="2">Uncharacterized protein</fullName>
    </submittedName>
</protein>
<feature type="region of interest" description="Disordered" evidence="1">
    <location>
        <begin position="23"/>
        <end position="58"/>
    </location>
</feature>
<evidence type="ECO:0000313" key="2">
    <source>
        <dbReference type="EMBL" id="KAJ1732078.1"/>
    </source>
</evidence>
<gene>
    <name evidence="2" type="ORF">LPJ61_002217</name>
</gene>
<comment type="caution">
    <text evidence="2">The sequence shown here is derived from an EMBL/GenBank/DDBJ whole genome shotgun (WGS) entry which is preliminary data.</text>
</comment>
<organism evidence="2 3">
    <name type="scientific">Coemansia biformis</name>
    <dbReference type="NCBI Taxonomy" id="1286918"/>
    <lineage>
        <taxon>Eukaryota</taxon>
        <taxon>Fungi</taxon>
        <taxon>Fungi incertae sedis</taxon>
        <taxon>Zoopagomycota</taxon>
        <taxon>Kickxellomycotina</taxon>
        <taxon>Kickxellomycetes</taxon>
        <taxon>Kickxellales</taxon>
        <taxon>Kickxellaceae</taxon>
        <taxon>Coemansia</taxon>
    </lineage>
</organism>
<dbReference type="Proteomes" id="UP001143981">
    <property type="component" value="Unassembled WGS sequence"/>
</dbReference>
<evidence type="ECO:0000256" key="1">
    <source>
        <dbReference type="SAM" id="MobiDB-lite"/>
    </source>
</evidence>
<feature type="compositionally biased region" description="Low complexity" evidence="1">
    <location>
        <begin position="26"/>
        <end position="44"/>
    </location>
</feature>
<reference evidence="2" key="1">
    <citation type="submission" date="2022-07" db="EMBL/GenBank/DDBJ databases">
        <title>Phylogenomic reconstructions and comparative analyses of Kickxellomycotina fungi.</title>
        <authorList>
            <person name="Reynolds N.K."/>
            <person name="Stajich J.E."/>
            <person name="Barry K."/>
            <person name="Grigoriev I.V."/>
            <person name="Crous P."/>
            <person name="Smith M.E."/>
        </authorList>
    </citation>
    <scope>NUCLEOTIDE SEQUENCE</scope>
    <source>
        <strain evidence="2">BCRC 34381</strain>
    </source>
</reference>
<feature type="non-terminal residue" evidence="2">
    <location>
        <position position="74"/>
    </location>
</feature>
<dbReference type="EMBL" id="JANBOI010000260">
    <property type="protein sequence ID" value="KAJ1732078.1"/>
    <property type="molecule type" value="Genomic_DNA"/>
</dbReference>
<keyword evidence="3" id="KW-1185">Reference proteome</keyword>
<evidence type="ECO:0000313" key="3">
    <source>
        <dbReference type="Proteomes" id="UP001143981"/>
    </source>
</evidence>
<accession>A0A9W7YF85</accession>
<name>A0A9W7YF85_9FUNG</name>